<dbReference type="InterPro" id="IPR019366">
    <property type="entry name" value="Clusterin-associated_protein-1"/>
</dbReference>
<comment type="similarity">
    <text evidence="2">Belongs to the CLUAP1 family.</text>
</comment>
<gene>
    <name evidence="9" type="ORF">niasHS_001743</name>
</gene>
<keyword evidence="5" id="KW-0969">Cilium</keyword>
<evidence type="ECO:0008006" key="11">
    <source>
        <dbReference type="Google" id="ProtNLM"/>
    </source>
</evidence>
<name>A0ABD2KBW9_HETSC</name>
<feature type="compositionally biased region" description="Acidic residues" evidence="8">
    <location>
        <begin position="387"/>
        <end position="402"/>
    </location>
</feature>
<evidence type="ECO:0000313" key="10">
    <source>
        <dbReference type="Proteomes" id="UP001620645"/>
    </source>
</evidence>
<evidence type="ECO:0000256" key="1">
    <source>
        <dbReference type="ARBA" id="ARBA00004138"/>
    </source>
</evidence>
<evidence type="ECO:0000313" key="9">
    <source>
        <dbReference type="EMBL" id="KAL3100440.1"/>
    </source>
</evidence>
<evidence type="ECO:0000256" key="6">
    <source>
        <dbReference type="ARBA" id="ARBA00023273"/>
    </source>
</evidence>
<protein>
    <recommendedName>
        <fullName evidence="11">Clusterin-associated protein 1</fullName>
    </recommendedName>
</protein>
<evidence type="ECO:0000256" key="7">
    <source>
        <dbReference type="SAM" id="Coils"/>
    </source>
</evidence>
<feature type="compositionally biased region" description="Low complexity" evidence="8">
    <location>
        <begin position="414"/>
        <end position="424"/>
    </location>
</feature>
<reference evidence="9 10" key="1">
    <citation type="submission" date="2024-10" db="EMBL/GenBank/DDBJ databases">
        <authorList>
            <person name="Kim D."/>
        </authorList>
    </citation>
    <scope>NUCLEOTIDE SEQUENCE [LARGE SCALE GENOMIC DNA]</scope>
    <source>
        <strain evidence="9">Taebaek</strain>
    </source>
</reference>
<dbReference type="AlphaFoldDB" id="A0ABD2KBW9"/>
<proteinExistence type="inferred from homology"/>
<dbReference type="PANTHER" id="PTHR21547">
    <property type="entry name" value="CLUSTERIN ASSOCIATED PROTEIN 1"/>
    <property type="match status" value="1"/>
</dbReference>
<evidence type="ECO:0000256" key="8">
    <source>
        <dbReference type="SAM" id="MobiDB-lite"/>
    </source>
</evidence>
<feature type="compositionally biased region" description="Acidic residues" evidence="8">
    <location>
        <begin position="444"/>
        <end position="464"/>
    </location>
</feature>
<keyword evidence="6" id="KW-0966">Cell projection</keyword>
<evidence type="ECO:0000256" key="4">
    <source>
        <dbReference type="ARBA" id="ARBA00023054"/>
    </source>
</evidence>
<feature type="region of interest" description="Disordered" evidence="8">
    <location>
        <begin position="340"/>
        <end position="464"/>
    </location>
</feature>
<organism evidence="9 10">
    <name type="scientific">Heterodera schachtii</name>
    <name type="common">Sugarbeet cyst nematode worm</name>
    <name type="synonym">Tylenchus schachtii</name>
    <dbReference type="NCBI Taxonomy" id="97005"/>
    <lineage>
        <taxon>Eukaryota</taxon>
        <taxon>Metazoa</taxon>
        <taxon>Ecdysozoa</taxon>
        <taxon>Nematoda</taxon>
        <taxon>Chromadorea</taxon>
        <taxon>Rhabditida</taxon>
        <taxon>Tylenchina</taxon>
        <taxon>Tylenchomorpha</taxon>
        <taxon>Tylenchoidea</taxon>
        <taxon>Heteroderidae</taxon>
        <taxon>Heteroderinae</taxon>
        <taxon>Heterodera</taxon>
    </lineage>
</organism>
<evidence type="ECO:0000256" key="3">
    <source>
        <dbReference type="ARBA" id="ARBA00022794"/>
    </source>
</evidence>
<dbReference type="GO" id="GO:0030030">
    <property type="term" value="P:cell projection organization"/>
    <property type="evidence" value="ECO:0007669"/>
    <property type="project" value="UniProtKB-KW"/>
</dbReference>
<dbReference type="GO" id="GO:0005929">
    <property type="term" value="C:cilium"/>
    <property type="evidence" value="ECO:0007669"/>
    <property type="project" value="UniProtKB-SubCell"/>
</dbReference>
<keyword evidence="10" id="KW-1185">Reference proteome</keyword>
<comment type="caution">
    <text evidence="9">The sequence shown here is derived from an EMBL/GenBank/DDBJ whole genome shotgun (WGS) entry which is preliminary data.</text>
</comment>
<dbReference type="Pfam" id="PF10234">
    <property type="entry name" value="Cluap1"/>
    <property type="match status" value="1"/>
</dbReference>
<dbReference type="Proteomes" id="UP001620645">
    <property type="component" value="Unassembled WGS sequence"/>
</dbReference>
<dbReference type="EMBL" id="JBICCN010000031">
    <property type="protein sequence ID" value="KAL3100440.1"/>
    <property type="molecule type" value="Genomic_DNA"/>
</dbReference>
<feature type="compositionally biased region" description="Acidic residues" evidence="8">
    <location>
        <begin position="365"/>
        <end position="378"/>
    </location>
</feature>
<accession>A0ABD2KBW9</accession>
<comment type="subcellular location">
    <subcellularLocation>
        <location evidence="1">Cell projection</location>
        <location evidence="1">Cilium</location>
    </subcellularLocation>
</comment>
<evidence type="ECO:0000256" key="2">
    <source>
        <dbReference type="ARBA" id="ARBA00008340"/>
    </source>
</evidence>
<feature type="coiled-coil region" evidence="7">
    <location>
        <begin position="193"/>
        <end position="248"/>
    </location>
</feature>
<evidence type="ECO:0000256" key="5">
    <source>
        <dbReference type="ARBA" id="ARBA00023069"/>
    </source>
</evidence>
<sequence>MSFRELRDATEILRSLGYPRLISIENFRTSNFTLIAEIVTWIVQKFDSNTRLPRHLDNETERVMFIKGVVLTLLQKAHVRLNPKYLYQADGHAIRELLPVLRMLYESVKEQKRSNGTGGSGGKAAEDGGGTVQINVLRSQVNAKRQELHQTVKLATELPKTAASLYELLREEIFAKEVRTKALGRPLNAAQVETELRERIQTTEQRIEEVKERLQNIESDEQELGRKIERRRREMDQLQKRLAKLQAFRPPYLDEYERYEAQLRVRYAVYVILFRNLHALQSRLVQSEHAEREQALEAERSMREMVEKMRMESEQAAPLIAGIPLHIDELKQSADDELEEYGQNGRQRRPGEVRVFGNMTGLGLSDDDEEDEEEDEDGLGGGRIIEMDDDDEELDDDDDNDDYMNNFMRGGGNSSTAAAAAAEENTTKRRRALIESKKMRQGNVDEEETDEEAAADEDNSGDNF</sequence>
<dbReference type="PANTHER" id="PTHR21547:SF0">
    <property type="entry name" value="CLUSTERIN-ASSOCIATED PROTEIN 1"/>
    <property type="match status" value="1"/>
</dbReference>
<keyword evidence="3" id="KW-0970">Cilium biogenesis/degradation</keyword>
<keyword evidence="4 7" id="KW-0175">Coiled coil</keyword>